<reference evidence="6 7" key="1">
    <citation type="journal article" date="2017" name="Genome Announc.">
        <title>Draft Genome Sequence of Romboutsia weinsteinii sp. nov. Strain CCRI-19649(T) Isolated from Surface Water.</title>
        <authorList>
            <person name="Maheux A.F."/>
            <person name="Boudreau D.K."/>
            <person name="Berube E."/>
            <person name="Boissinot M."/>
            <person name="Cantin P."/>
            <person name="Raymond F."/>
            <person name="Corbeil J."/>
            <person name="Omar R.F."/>
            <person name="Bergeron M.G."/>
        </authorList>
    </citation>
    <scope>NUCLEOTIDE SEQUENCE [LARGE SCALE GENOMIC DNA]</scope>
    <source>
        <strain evidence="6 7">CCRI-19649</strain>
    </source>
</reference>
<comment type="subcellular location">
    <subcellularLocation>
        <location evidence="1">Membrane</location>
        <topology evidence="1">Multi-pass membrane protein</topology>
    </subcellularLocation>
</comment>
<keyword evidence="4 5" id="KW-0472">Membrane</keyword>
<accession>A0A371J1U6</accession>
<organism evidence="6 7">
    <name type="scientific">Romboutsia weinsteinii</name>
    <dbReference type="NCBI Taxonomy" id="2020949"/>
    <lineage>
        <taxon>Bacteria</taxon>
        <taxon>Bacillati</taxon>
        <taxon>Bacillota</taxon>
        <taxon>Clostridia</taxon>
        <taxon>Peptostreptococcales</taxon>
        <taxon>Peptostreptococcaceae</taxon>
        <taxon>Romboutsia</taxon>
    </lineage>
</organism>
<gene>
    <name evidence="6" type="ORF">CHL78_011975</name>
</gene>
<keyword evidence="3 5" id="KW-1133">Transmembrane helix</keyword>
<name>A0A371J1U6_9FIRM</name>
<dbReference type="Proteomes" id="UP000215694">
    <property type="component" value="Unassembled WGS sequence"/>
</dbReference>
<evidence type="ECO:0000313" key="6">
    <source>
        <dbReference type="EMBL" id="RDY26782.1"/>
    </source>
</evidence>
<evidence type="ECO:0000256" key="5">
    <source>
        <dbReference type="SAM" id="Phobius"/>
    </source>
</evidence>
<evidence type="ECO:0000256" key="3">
    <source>
        <dbReference type="ARBA" id="ARBA00022989"/>
    </source>
</evidence>
<keyword evidence="7" id="KW-1185">Reference proteome</keyword>
<evidence type="ECO:0000256" key="2">
    <source>
        <dbReference type="ARBA" id="ARBA00022692"/>
    </source>
</evidence>
<comment type="caution">
    <text evidence="6">The sequence shown here is derived from an EMBL/GenBank/DDBJ whole genome shotgun (WGS) entry which is preliminary data.</text>
</comment>
<evidence type="ECO:0000313" key="7">
    <source>
        <dbReference type="Proteomes" id="UP000215694"/>
    </source>
</evidence>
<feature type="transmembrane region" description="Helical" evidence="5">
    <location>
        <begin position="57"/>
        <end position="90"/>
    </location>
</feature>
<dbReference type="AlphaFoldDB" id="A0A371J1U6"/>
<keyword evidence="2 5" id="KW-0812">Transmembrane</keyword>
<evidence type="ECO:0000256" key="4">
    <source>
        <dbReference type="ARBA" id="ARBA00023136"/>
    </source>
</evidence>
<protein>
    <submittedName>
        <fullName evidence="6">DUF4870 domain-containing protein</fullName>
    </submittedName>
</protein>
<evidence type="ECO:0000256" key="1">
    <source>
        <dbReference type="ARBA" id="ARBA00004141"/>
    </source>
</evidence>
<dbReference type="OrthoDB" id="1752837at2"/>
<proteinExistence type="predicted"/>
<dbReference type="EMBL" id="NOJY02000020">
    <property type="protein sequence ID" value="RDY26782.1"/>
    <property type="molecule type" value="Genomic_DNA"/>
</dbReference>
<dbReference type="RefSeq" id="WP_094369402.1">
    <property type="nucleotide sequence ID" value="NZ_NOJY02000020.1"/>
</dbReference>
<dbReference type="Pfam" id="PF09685">
    <property type="entry name" value="MamF_MmsF"/>
    <property type="match status" value="1"/>
</dbReference>
<feature type="transmembrane region" description="Helical" evidence="5">
    <location>
        <begin position="12"/>
        <end position="37"/>
    </location>
</feature>
<sequence length="116" mass="13338">MDQFAKSIKRENLIMLGLAAIIIVFNLIGFIAAYFIWKEYRKESDYIDRNGYNLLNFHISFVIYTAIAGISSIVLIGFILTPLVGIAYFVLSLIGLFKYGSHESYNYPMTFNIIKY</sequence>
<dbReference type="InterPro" id="IPR019109">
    <property type="entry name" value="MamF_MmsF"/>
</dbReference>